<organism evidence="5 6">
    <name type="scientific">Cereibacter changlensis JA139</name>
    <dbReference type="NCBI Taxonomy" id="1188249"/>
    <lineage>
        <taxon>Bacteria</taxon>
        <taxon>Pseudomonadati</taxon>
        <taxon>Pseudomonadota</taxon>
        <taxon>Alphaproteobacteria</taxon>
        <taxon>Rhodobacterales</taxon>
        <taxon>Paracoccaceae</taxon>
        <taxon>Cereibacter</taxon>
    </lineage>
</organism>
<comment type="caution">
    <text evidence="5">The sequence shown here is derived from an EMBL/GenBank/DDBJ whole genome shotgun (WGS) entry which is preliminary data.</text>
</comment>
<dbReference type="EMBL" id="PZKG01000171">
    <property type="protein sequence ID" value="PTE19848.1"/>
    <property type="molecule type" value="Genomic_DNA"/>
</dbReference>
<sequence>MTTEADVTARQSRILQMVREGGYVTLEALAGATGVSTQSVRRDILALSKSGLLRRFHGGAGSLVESRRPAYAEKRIRAAGEKNRIAAVVAATLPEGATIFLDVGTTCEALARQIVQRDMGLRIVTASLAVASILCGRPGIELNILGGIVRTPDGAITGSPALSALSELRLDLAIIAFSGFDDDAAPMDFDIEKVSVKRRAIERSDRSVLVGDAGKFQRRAVHRIRPISAFATLFSDAQPQAAQMEVLRAEGVALAIA</sequence>
<dbReference type="Pfam" id="PF00455">
    <property type="entry name" value="DeoRC"/>
    <property type="match status" value="1"/>
</dbReference>
<dbReference type="InterPro" id="IPR001034">
    <property type="entry name" value="DeoR_HTH"/>
</dbReference>
<feature type="domain" description="HTH deoR-type" evidence="4">
    <location>
        <begin position="7"/>
        <end position="62"/>
    </location>
</feature>
<dbReference type="SUPFAM" id="SSF46785">
    <property type="entry name" value="Winged helix' DNA-binding domain"/>
    <property type="match status" value="1"/>
</dbReference>
<evidence type="ECO:0000313" key="5">
    <source>
        <dbReference type="EMBL" id="PTE19848.1"/>
    </source>
</evidence>
<evidence type="ECO:0000313" key="6">
    <source>
        <dbReference type="Proteomes" id="UP000241010"/>
    </source>
</evidence>
<dbReference type="PANTHER" id="PTHR30363">
    <property type="entry name" value="HTH-TYPE TRANSCRIPTIONAL REGULATOR SRLR-RELATED"/>
    <property type="match status" value="1"/>
</dbReference>
<evidence type="ECO:0000256" key="3">
    <source>
        <dbReference type="ARBA" id="ARBA00023163"/>
    </source>
</evidence>
<keyword evidence="6" id="KW-1185">Reference proteome</keyword>
<dbReference type="SUPFAM" id="SSF100950">
    <property type="entry name" value="NagB/RpiA/CoA transferase-like"/>
    <property type="match status" value="1"/>
</dbReference>
<evidence type="ECO:0000256" key="2">
    <source>
        <dbReference type="ARBA" id="ARBA00023015"/>
    </source>
</evidence>
<proteinExistence type="predicted"/>
<protein>
    <submittedName>
        <fullName evidence="5">DeoR/GlpR transcriptional regulator</fullName>
    </submittedName>
</protein>
<dbReference type="InterPro" id="IPR050313">
    <property type="entry name" value="Carb_Metab_HTH_regulators"/>
</dbReference>
<dbReference type="Proteomes" id="UP000241010">
    <property type="component" value="Unassembled WGS sequence"/>
</dbReference>
<keyword evidence="1" id="KW-0678">Repressor</keyword>
<evidence type="ECO:0000256" key="1">
    <source>
        <dbReference type="ARBA" id="ARBA00022491"/>
    </source>
</evidence>
<dbReference type="PANTHER" id="PTHR30363:SF4">
    <property type="entry name" value="GLYCEROL-3-PHOSPHATE REGULON REPRESSOR"/>
    <property type="match status" value="1"/>
</dbReference>
<dbReference type="InterPro" id="IPR037171">
    <property type="entry name" value="NagB/RpiA_transferase-like"/>
</dbReference>
<dbReference type="PRINTS" id="PR00037">
    <property type="entry name" value="HTHLACR"/>
</dbReference>
<dbReference type="InterPro" id="IPR036388">
    <property type="entry name" value="WH-like_DNA-bd_sf"/>
</dbReference>
<evidence type="ECO:0000259" key="4">
    <source>
        <dbReference type="PROSITE" id="PS51000"/>
    </source>
</evidence>
<dbReference type="OrthoDB" id="9814815at2"/>
<dbReference type="SMART" id="SM01134">
    <property type="entry name" value="DeoRC"/>
    <property type="match status" value="1"/>
</dbReference>
<reference evidence="5 6" key="1">
    <citation type="submission" date="2018-03" db="EMBL/GenBank/DDBJ databases">
        <title>Cereibacter changlensis.</title>
        <authorList>
            <person name="Meyer T.E."/>
            <person name="Miller S."/>
            <person name="Lodha T."/>
            <person name="Gandham S."/>
            <person name="Chintalapati S."/>
            <person name="Chintalapati V.R."/>
        </authorList>
    </citation>
    <scope>NUCLEOTIDE SEQUENCE [LARGE SCALE GENOMIC DNA]</scope>
    <source>
        <strain evidence="5 6">JA139</strain>
    </source>
</reference>
<dbReference type="SMART" id="SM00420">
    <property type="entry name" value="HTH_DEOR"/>
    <property type="match status" value="1"/>
</dbReference>
<dbReference type="AlphaFoldDB" id="A0A2T4JPK6"/>
<accession>A0A2T4JPK6</accession>
<name>A0A2T4JPK6_9RHOB</name>
<dbReference type="GO" id="GO:0003700">
    <property type="term" value="F:DNA-binding transcription factor activity"/>
    <property type="evidence" value="ECO:0007669"/>
    <property type="project" value="InterPro"/>
</dbReference>
<dbReference type="RefSeq" id="WP_107665678.1">
    <property type="nucleotide sequence ID" value="NZ_PZKG01000171.1"/>
</dbReference>
<dbReference type="InterPro" id="IPR014036">
    <property type="entry name" value="DeoR-like_C"/>
</dbReference>
<dbReference type="Gene3D" id="1.10.10.10">
    <property type="entry name" value="Winged helix-like DNA-binding domain superfamily/Winged helix DNA-binding domain"/>
    <property type="match status" value="1"/>
</dbReference>
<dbReference type="Pfam" id="PF08220">
    <property type="entry name" value="HTH_DeoR"/>
    <property type="match status" value="1"/>
</dbReference>
<keyword evidence="2" id="KW-0805">Transcription regulation</keyword>
<keyword evidence="3" id="KW-0804">Transcription</keyword>
<dbReference type="InterPro" id="IPR036390">
    <property type="entry name" value="WH_DNA-bd_sf"/>
</dbReference>
<dbReference type="PROSITE" id="PS51000">
    <property type="entry name" value="HTH_DEOR_2"/>
    <property type="match status" value="1"/>
</dbReference>
<gene>
    <name evidence="5" type="ORF">C5F48_20680</name>
</gene>